<proteinExistence type="inferred from homology"/>
<name>A0AAE0JV67_9PEZI</name>
<evidence type="ECO:0000313" key="5">
    <source>
        <dbReference type="EMBL" id="KAK3365031.1"/>
    </source>
</evidence>
<dbReference type="InterPro" id="IPR003653">
    <property type="entry name" value="Peptidase_C48_C"/>
</dbReference>
<dbReference type="InterPro" id="IPR038765">
    <property type="entry name" value="Papain-like_cys_pep_sf"/>
</dbReference>
<sequence>MDSRVIAQSVENTNDEAGRGRMKFALGGFKIFILPVNLSNTHWVAVKVDCARRKITIADSMRSDHHDIQSRTCIEAFIKTYLPADCQAPEGETTIWTSWSAESAACLQQEDGYDCGIYTLVAAFRFMLGLKLDRKMHVATVRRWLLSLVQRGTQSPIYEEAEILQQSEQNVIRVAPPVMLEAPSSTALNLKTPITIADVPAHLVALDRYTHEVTAYHTWCLEMCTIRRQAVAEAAISSIRQTRKSCRLQIGTLRLLVDGLSQLQSQEETAEMKFQKALADETRMEEVVKIVANIAGHEDSVGQVNEIMHQNLASRRRLWDRRRKLLEGAKPRVLGSQLVIRRSVSMLVAVCRKFEEQIKELQGN</sequence>
<dbReference type="GO" id="GO:0008234">
    <property type="term" value="F:cysteine-type peptidase activity"/>
    <property type="evidence" value="ECO:0007669"/>
    <property type="project" value="InterPro"/>
</dbReference>
<dbReference type="Gene3D" id="3.40.395.10">
    <property type="entry name" value="Adenoviral Proteinase, Chain A"/>
    <property type="match status" value="1"/>
</dbReference>
<comment type="caution">
    <text evidence="5">The sequence shown here is derived from an EMBL/GenBank/DDBJ whole genome shotgun (WGS) entry which is preliminary data.</text>
</comment>
<keyword evidence="3" id="KW-0378">Hydrolase</keyword>
<protein>
    <recommendedName>
        <fullName evidence="4">Ubiquitin-like protease family profile domain-containing protein</fullName>
    </recommendedName>
</protein>
<evidence type="ECO:0000313" key="6">
    <source>
        <dbReference type="Proteomes" id="UP001287356"/>
    </source>
</evidence>
<reference evidence="5" key="2">
    <citation type="submission" date="2023-06" db="EMBL/GenBank/DDBJ databases">
        <authorList>
            <consortium name="Lawrence Berkeley National Laboratory"/>
            <person name="Haridas S."/>
            <person name="Hensen N."/>
            <person name="Bonometti L."/>
            <person name="Westerberg I."/>
            <person name="Brannstrom I.O."/>
            <person name="Guillou S."/>
            <person name="Cros-Aarteil S."/>
            <person name="Calhoun S."/>
            <person name="Kuo A."/>
            <person name="Mondo S."/>
            <person name="Pangilinan J."/>
            <person name="Riley R."/>
            <person name="Labutti K."/>
            <person name="Andreopoulos B."/>
            <person name="Lipzen A."/>
            <person name="Chen C."/>
            <person name="Yanf M."/>
            <person name="Daum C."/>
            <person name="Ng V."/>
            <person name="Clum A."/>
            <person name="Steindorff A."/>
            <person name="Ohm R."/>
            <person name="Martin F."/>
            <person name="Silar P."/>
            <person name="Natvig D."/>
            <person name="Lalanne C."/>
            <person name="Gautier V."/>
            <person name="Ament-Velasquez S.L."/>
            <person name="Kruys A."/>
            <person name="Hutchinson M.I."/>
            <person name="Powell A.J."/>
            <person name="Barry K."/>
            <person name="Miller A.N."/>
            <person name="Grigoriev I.V."/>
            <person name="Debuchy R."/>
            <person name="Gladieux P."/>
            <person name="Thoren M.H."/>
            <person name="Johannesson H."/>
        </authorList>
    </citation>
    <scope>NUCLEOTIDE SEQUENCE</scope>
    <source>
        <strain evidence="5">CBS 958.72</strain>
    </source>
</reference>
<dbReference type="AlphaFoldDB" id="A0AAE0JV67"/>
<comment type="similarity">
    <text evidence="1">Belongs to the peptidase C48 family.</text>
</comment>
<dbReference type="Pfam" id="PF02902">
    <property type="entry name" value="Peptidase_C48"/>
    <property type="match status" value="1"/>
</dbReference>
<accession>A0AAE0JV67</accession>
<keyword evidence="2" id="KW-0645">Protease</keyword>
<evidence type="ECO:0000259" key="4">
    <source>
        <dbReference type="PROSITE" id="PS50600"/>
    </source>
</evidence>
<dbReference type="Proteomes" id="UP001287356">
    <property type="component" value="Unassembled WGS sequence"/>
</dbReference>
<evidence type="ECO:0000256" key="1">
    <source>
        <dbReference type="ARBA" id="ARBA00005234"/>
    </source>
</evidence>
<dbReference type="GO" id="GO:0006508">
    <property type="term" value="P:proteolysis"/>
    <property type="evidence" value="ECO:0007669"/>
    <property type="project" value="UniProtKB-KW"/>
</dbReference>
<evidence type="ECO:0000256" key="3">
    <source>
        <dbReference type="ARBA" id="ARBA00022801"/>
    </source>
</evidence>
<feature type="domain" description="Ubiquitin-like protease family profile" evidence="4">
    <location>
        <begin position="1"/>
        <end position="126"/>
    </location>
</feature>
<organism evidence="5 6">
    <name type="scientific">Lasiosphaeria ovina</name>
    <dbReference type="NCBI Taxonomy" id="92902"/>
    <lineage>
        <taxon>Eukaryota</taxon>
        <taxon>Fungi</taxon>
        <taxon>Dikarya</taxon>
        <taxon>Ascomycota</taxon>
        <taxon>Pezizomycotina</taxon>
        <taxon>Sordariomycetes</taxon>
        <taxon>Sordariomycetidae</taxon>
        <taxon>Sordariales</taxon>
        <taxon>Lasiosphaeriaceae</taxon>
        <taxon>Lasiosphaeria</taxon>
    </lineage>
</organism>
<reference evidence="5" key="1">
    <citation type="journal article" date="2023" name="Mol. Phylogenet. Evol.">
        <title>Genome-scale phylogeny and comparative genomics of the fungal order Sordariales.</title>
        <authorList>
            <person name="Hensen N."/>
            <person name="Bonometti L."/>
            <person name="Westerberg I."/>
            <person name="Brannstrom I.O."/>
            <person name="Guillou S."/>
            <person name="Cros-Aarteil S."/>
            <person name="Calhoun S."/>
            <person name="Haridas S."/>
            <person name="Kuo A."/>
            <person name="Mondo S."/>
            <person name="Pangilinan J."/>
            <person name="Riley R."/>
            <person name="LaButti K."/>
            <person name="Andreopoulos B."/>
            <person name="Lipzen A."/>
            <person name="Chen C."/>
            <person name="Yan M."/>
            <person name="Daum C."/>
            <person name="Ng V."/>
            <person name="Clum A."/>
            <person name="Steindorff A."/>
            <person name="Ohm R.A."/>
            <person name="Martin F."/>
            <person name="Silar P."/>
            <person name="Natvig D.O."/>
            <person name="Lalanne C."/>
            <person name="Gautier V."/>
            <person name="Ament-Velasquez S.L."/>
            <person name="Kruys A."/>
            <person name="Hutchinson M.I."/>
            <person name="Powell A.J."/>
            <person name="Barry K."/>
            <person name="Miller A.N."/>
            <person name="Grigoriev I.V."/>
            <person name="Debuchy R."/>
            <person name="Gladieux P."/>
            <person name="Hiltunen Thoren M."/>
            <person name="Johannesson H."/>
        </authorList>
    </citation>
    <scope>NUCLEOTIDE SEQUENCE</scope>
    <source>
        <strain evidence="5">CBS 958.72</strain>
    </source>
</reference>
<evidence type="ECO:0000256" key="2">
    <source>
        <dbReference type="ARBA" id="ARBA00022670"/>
    </source>
</evidence>
<dbReference type="SUPFAM" id="SSF54001">
    <property type="entry name" value="Cysteine proteinases"/>
    <property type="match status" value="1"/>
</dbReference>
<dbReference type="EMBL" id="JAULSN010000009">
    <property type="protein sequence ID" value="KAK3365031.1"/>
    <property type="molecule type" value="Genomic_DNA"/>
</dbReference>
<dbReference type="GO" id="GO:0019783">
    <property type="term" value="F:ubiquitin-like protein peptidase activity"/>
    <property type="evidence" value="ECO:0007669"/>
    <property type="project" value="UniProtKB-ARBA"/>
</dbReference>
<gene>
    <name evidence="5" type="ORF">B0T24DRAFT_421793</name>
</gene>
<keyword evidence="6" id="KW-1185">Reference proteome</keyword>
<dbReference type="PROSITE" id="PS50600">
    <property type="entry name" value="ULP_PROTEASE"/>
    <property type="match status" value="1"/>
</dbReference>